<comment type="caution">
    <text evidence="1">The sequence shown here is derived from an EMBL/GenBank/DDBJ whole genome shotgun (WGS) entry which is preliminary data.</text>
</comment>
<evidence type="ECO:0000313" key="1">
    <source>
        <dbReference type="EMBL" id="OGY54142.1"/>
    </source>
</evidence>
<dbReference type="AlphaFoldDB" id="A0A1G1YP55"/>
<organism evidence="1 2">
    <name type="scientific">Candidatus Buchananbacteria bacterium RIFCSPLOWO2_01_FULL_45_31</name>
    <dbReference type="NCBI Taxonomy" id="1797545"/>
    <lineage>
        <taxon>Bacteria</taxon>
        <taxon>Candidatus Buchananiibacteriota</taxon>
    </lineage>
</organism>
<gene>
    <name evidence="1" type="ORF">A3B15_01175</name>
</gene>
<reference evidence="1 2" key="1">
    <citation type="journal article" date="2016" name="Nat. Commun.">
        <title>Thousands of microbial genomes shed light on interconnected biogeochemical processes in an aquifer system.</title>
        <authorList>
            <person name="Anantharaman K."/>
            <person name="Brown C.T."/>
            <person name="Hug L.A."/>
            <person name="Sharon I."/>
            <person name="Castelle C.J."/>
            <person name="Probst A.J."/>
            <person name="Thomas B.C."/>
            <person name="Singh A."/>
            <person name="Wilkins M.J."/>
            <person name="Karaoz U."/>
            <person name="Brodie E.L."/>
            <person name="Williams K.H."/>
            <person name="Hubbard S.S."/>
            <person name="Banfield J.F."/>
        </authorList>
    </citation>
    <scope>NUCLEOTIDE SEQUENCE [LARGE SCALE GENOMIC DNA]</scope>
</reference>
<dbReference type="STRING" id="1797545.A3B15_01175"/>
<accession>A0A1G1YP55</accession>
<sequence>MKKYPRRKRGQENKRWLADNREAPIVIEVVLKIVEIQVAVAIIPVEIGEAAVAIGLAPKNAPIAV</sequence>
<dbReference type="Proteomes" id="UP000177250">
    <property type="component" value="Unassembled WGS sequence"/>
</dbReference>
<dbReference type="EMBL" id="MHIO01000009">
    <property type="protein sequence ID" value="OGY54142.1"/>
    <property type="molecule type" value="Genomic_DNA"/>
</dbReference>
<protein>
    <submittedName>
        <fullName evidence="1">Uncharacterized protein</fullName>
    </submittedName>
</protein>
<evidence type="ECO:0000313" key="2">
    <source>
        <dbReference type="Proteomes" id="UP000177250"/>
    </source>
</evidence>
<name>A0A1G1YP55_9BACT</name>
<proteinExistence type="predicted"/>